<sequence length="89" mass="9930">MTRVMERPHSANRFAGKKPAALKSKLQTAEARIEVLDDIDALKEMNAQLSESLAKTVSNEPQTDEKLWADVDGDKEDHHLGAGLNGRWF</sequence>
<accession>A0A1I4AM87</accession>
<dbReference type="EMBL" id="FOSK01000006">
    <property type="protein sequence ID" value="SFK57632.1"/>
    <property type="molecule type" value="Genomic_DNA"/>
</dbReference>
<dbReference type="Proteomes" id="UP000199598">
    <property type="component" value="Unassembled WGS sequence"/>
</dbReference>
<keyword evidence="2" id="KW-1185">Reference proteome</keyword>
<proteinExistence type="predicted"/>
<comment type="caution">
    <text evidence="1">The sequence shown here is derived from an EMBL/GenBank/DDBJ whole genome shotgun (WGS) entry which is preliminary data.</text>
</comment>
<protein>
    <submittedName>
        <fullName evidence="1">Uncharacterized protein</fullName>
    </submittedName>
</protein>
<evidence type="ECO:0000313" key="1">
    <source>
        <dbReference type="EMBL" id="SFK57632.1"/>
    </source>
</evidence>
<reference evidence="1 2" key="1">
    <citation type="submission" date="2016-10" db="EMBL/GenBank/DDBJ databases">
        <authorList>
            <person name="Varghese N."/>
            <person name="Submissions S."/>
        </authorList>
    </citation>
    <scope>NUCLEOTIDE SEQUENCE [LARGE SCALE GENOMIC DNA]</scope>
    <source>
        <strain evidence="1 2">DSM 16392</strain>
    </source>
</reference>
<organism evidence="1 2">
    <name type="scientific">Pseudovibrio ascidiaceicola</name>
    <dbReference type="NCBI Taxonomy" id="285279"/>
    <lineage>
        <taxon>Bacteria</taxon>
        <taxon>Pseudomonadati</taxon>
        <taxon>Pseudomonadota</taxon>
        <taxon>Alphaproteobacteria</taxon>
        <taxon>Hyphomicrobiales</taxon>
        <taxon>Stappiaceae</taxon>
        <taxon>Pseudovibrio</taxon>
    </lineage>
</organism>
<name>A0A1I4AM87_9HYPH</name>
<evidence type="ECO:0000313" key="2">
    <source>
        <dbReference type="Proteomes" id="UP000199598"/>
    </source>
</evidence>
<dbReference type="RefSeq" id="WP_208860349.1">
    <property type="nucleotide sequence ID" value="NZ_FOSK01000006.1"/>
</dbReference>
<gene>
    <name evidence="1" type="ORF">SAMN04488518_106302</name>
</gene>